<comment type="subcellular location">
    <subcellularLocation>
        <location evidence="3">Peroxisome membrane</location>
    </subcellularLocation>
</comment>
<keyword evidence="16" id="KW-1185">Reference proteome</keyword>
<keyword evidence="4" id="KW-0812">Transmembrane</keyword>
<evidence type="ECO:0000313" key="11">
    <source>
        <dbReference type="EMBL" id="CAF3993141.1"/>
    </source>
</evidence>
<feature type="transmembrane region" description="Helical" evidence="4">
    <location>
        <begin position="182"/>
        <end position="203"/>
    </location>
</feature>
<evidence type="ECO:0000313" key="9">
    <source>
        <dbReference type="EMBL" id="CAF2119721.1"/>
    </source>
</evidence>
<keyword evidence="1 4" id="KW-0472">Membrane</keyword>
<dbReference type="Proteomes" id="UP000676336">
    <property type="component" value="Unassembled WGS sequence"/>
</dbReference>
<dbReference type="EMBL" id="CAJOBH010145718">
    <property type="protein sequence ID" value="CAF4825344.1"/>
    <property type="molecule type" value="Genomic_DNA"/>
</dbReference>
<dbReference type="Proteomes" id="UP000663887">
    <property type="component" value="Unassembled WGS sequence"/>
</dbReference>
<dbReference type="Proteomes" id="UP000663824">
    <property type="component" value="Unassembled WGS sequence"/>
</dbReference>
<feature type="transmembrane region" description="Helical" evidence="4">
    <location>
        <begin position="209"/>
        <end position="228"/>
    </location>
</feature>
<organism evidence="7 15">
    <name type="scientific">Rotaria magnacalcarata</name>
    <dbReference type="NCBI Taxonomy" id="392030"/>
    <lineage>
        <taxon>Eukaryota</taxon>
        <taxon>Metazoa</taxon>
        <taxon>Spiralia</taxon>
        <taxon>Gnathifera</taxon>
        <taxon>Rotifera</taxon>
        <taxon>Eurotatoria</taxon>
        <taxon>Bdelloidea</taxon>
        <taxon>Philodinida</taxon>
        <taxon>Philodinidae</taxon>
        <taxon>Rotaria</taxon>
    </lineage>
</organism>
<evidence type="ECO:0000313" key="16">
    <source>
        <dbReference type="Proteomes" id="UP000663866"/>
    </source>
</evidence>
<dbReference type="Proteomes" id="UP000681967">
    <property type="component" value="Unassembled WGS sequence"/>
</dbReference>
<dbReference type="OrthoDB" id="10005898at2759"/>
<dbReference type="EMBL" id="CAJNRF010000401">
    <property type="protein sequence ID" value="CAF1958976.1"/>
    <property type="molecule type" value="Genomic_DNA"/>
</dbReference>
<evidence type="ECO:0000313" key="15">
    <source>
        <dbReference type="Proteomes" id="UP000663856"/>
    </source>
</evidence>
<dbReference type="EMBL" id="CAJOBI010004170">
    <property type="protein sequence ID" value="CAF3993141.1"/>
    <property type="molecule type" value="Genomic_DNA"/>
</dbReference>
<dbReference type="AlphaFoldDB" id="A0A816MAZ9"/>
<dbReference type="GO" id="GO:0016559">
    <property type="term" value="P:peroxisome fission"/>
    <property type="evidence" value="ECO:0007669"/>
    <property type="project" value="InterPro"/>
</dbReference>
<dbReference type="EMBL" id="CAJNOV010013626">
    <property type="protein sequence ID" value="CAF1528431.1"/>
    <property type="molecule type" value="Genomic_DNA"/>
</dbReference>
<dbReference type="Proteomes" id="UP000663855">
    <property type="component" value="Unassembled WGS sequence"/>
</dbReference>
<evidence type="ECO:0000256" key="2">
    <source>
        <dbReference type="ARBA" id="ARBA00023140"/>
    </source>
</evidence>
<dbReference type="Proteomes" id="UP000681720">
    <property type="component" value="Unassembled WGS sequence"/>
</dbReference>
<keyword evidence="2" id="KW-0576">Peroxisome</keyword>
<reference evidence="7" key="1">
    <citation type="submission" date="2021-02" db="EMBL/GenBank/DDBJ databases">
        <authorList>
            <person name="Nowell W R."/>
        </authorList>
    </citation>
    <scope>NUCLEOTIDE SEQUENCE</scope>
</reference>
<proteinExistence type="predicted"/>
<name>A0A816MAZ9_9BILA</name>
<evidence type="ECO:0000313" key="13">
    <source>
        <dbReference type="EMBL" id="CAF4266171.1"/>
    </source>
</evidence>
<dbReference type="GO" id="GO:0005778">
    <property type="term" value="C:peroxisomal membrane"/>
    <property type="evidence" value="ECO:0007669"/>
    <property type="project" value="UniProtKB-SubCell"/>
</dbReference>
<dbReference type="EMBL" id="CAJNOW010012296">
    <property type="protein sequence ID" value="CAF1608272.1"/>
    <property type="molecule type" value="Genomic_DNA"/>
</dbReference>
<evidence type="ECO:0000256" key="1">
    <source>
        <dbReference type="ARBA" id="ARBA00023136"/>
    </source>
</evidence>
<evidence type="ECO:0000313" key="6">
    <source>
        <dbReference type="EMBL" id="CAF1608272.1"/>
    </source>
</evidence>
<evidence type="ECO:0000313" key="5">
    <source>
        <dbReference type="EMBL" id="CAF1528431.1"/>
    </source>
</evidence>
<dbReference type="Proteomes" id="UP000663866">
    <property type="component" value="Unassembled WGS sequence"/>
</dbReference>
<gene>
    <name evidence="14" type="ORF">BYL167_LOCUS49171</name>
    <name evidence="5" type="ORF">CJN711_LOCUS28875</name>
    <name evidence="13" type="ORF">GIL414_LOCUS24346</name>
    <name evidence="6" type="ORF">KQP761_LOCUS23063</name>
    <name evidence="9" type="ORF">MBJ925_LOCUS25685</name>
    <name evidence="10" type="ORF">OVN521_LOCUS14501</name>
    <name evidence="11" type="ORF">SMN809_LOCUS11514</name>
    <name evidence="12" type="ORF">UXM345_LOCUS23101</name>
    <name evidence="7" type="ORF">WKI299_LOCUS2743</name>
    <name evidence="8" type="ORF">XDN619_LOCUS16967</name>
</gene>
<protein>
    <recommendedName>
        <fullName evidence="17">Peroxisomal membrane protein 11C</fullName>
    </recommendedName>
</protein>
<dbReference type="Pfam" id="PF05648">
    <property type="entry name" value="PEX11"/>
    <property type="match status" value="1"/>
</dbReference>
<dbReference type="EMBL" id="CAJNRG010007249">
    <property type="protein sequence ID" value="CAF2092666.1"/>
    <property type="molecule type" value="Genomic_DNA"/>
</dbReference>
<sequence length="229" mass="25889">MDFLANQLESNSSRNTLLCLSQYSVCLSAGCLSEQNKWRENLLNLYARISLCRTINRSLDYFACLSRVRKYGLGKNDLLLSAFPRLLTLAANLCDLIYYPAECIAWLCEANVFGANRSSRPFRLVSLGCWLSNIIISIIKNSLQLIQYKRLLRAKRNKDDNSKEIRSPMAPLSEMYKCMLTLLNNFCFLLNCVHWLAIPGLLWSGKLPVFAVGLSGTIATICNIVKMAL</sequence>
<dbReference type="EMBL" id="CAJNRE010013602">
    <property type="protein sequence ID" value="CAF2119721.1"/>
    <property type="molecule type" value="Genomic_DNA"/>
</dbReference>
<dbReference type="EMBL" id="CAJOBJ010029756">
    <property type="protein sequence ID" value="CAF4266171.1"/>
    <property type="molecule type" value="Genomic_DNA"/>
</dbReference>
<dbReference type="Proteomes" id="UP000663842">
    <property type="component" value="Unassembled WGS sequence"/>
</dbReference>
<dbReference type="EMBL" id="CAJOBG010002208">
    <property type="protein sequence ID" value="CAF3991289.1"/>
    <property type="molecule type" value="Genomic_DNA"/>
</dbReference>
<evidence type="ECO:0000313" key="7">
    <source>
        <dbReference type="EMBL" id="CAF1958976.1"/>
    </source>
</evidence>
<dbReference type="PANTHER" id="PTHR20990:SF1">
    <property type="entry name" value="PEROXISOMAL MEMBRANE PROTEIN 11C"/>
    <property type="match status" value="1"/>
</dbReference>
<dbReference type="InterPro" id="IPR026510">
    <property type="entry name" value="PEX11C_met"/>
</dbReference>
<keyword evidence="4" id="KW-1133">Transmembrane helix</keyword>
<dbReference type="EMBL" id="CAJOBF010003918">
    <property type="protein sequence ID" value="CAF4115655.1"/>
    <property type="molecule type" value="Genomic_DNA"/>
</dbReference>
<evidence type="ECO:0000313" key="12">
    <source>
        <dbReference type="EMBL" id="CAF4115655.1"/>
    </source>
</evidence>
<dbReference type="InterPro" id="IPR008733">
    <property type="entry name" value="PEX11"/>
</dbReference>
<dbReference type="Proteomes" id="UP000663834">
    <property type="component" value="Unassembled WGS sequence"/>
</dbReference>
<evidence type="ECO:0000256" key="4">
    <source>
        <dbReference type="SAM" id="Phobius"/>
    </source>
</evidence>
<evidence type="ECO:0000313" key="14">
    <source>
        <dbReference type="EMBL" id="CAF4825344.1"/>
    </source>
</evidence>
<accession>A0A816MAZ9</accession>
<comment type="caution">
    <text evidence="7">The sequence shown here is derived from an EMBL/GenBank/DDBJ whole genome shotgun (WGS) entry which is preliminary data.</text>
</comment>
<feature type="transmembrane region" description="Helical" evidence="4">
    <location>
        <begin position="121"/>
        <end position="143"/>
    </location>
</feature>
<evidence type="ECO:0008006" key="17">
    <source>
        <dbReference type="Google" id="ProtNLM"/>
    </source>
</evidence>
<dbReference type="PANTHER" id="PTHR20990">
    <property type="entry name" value="PEROXISOMAL BIOGENESIS FACTOR 11"/>
    <property type="match status" value="1"/>
</dbReference>
<dbReference type="Proteomes" id="UP000663856">
    <property type="component" value="Unassembled WGS sequence"/>
</dbReference>
<evidence type="ECO:0000313" key="10">
    <source>
        <dbReference type="EMBL" id="CAF3991289.1"/>
    </source>
</evidence>
<evidence type="ECO:0000313" key="8">
    <source>
        <dbReference type="EMBL" id="CAF2092666.1"/>
    </source>
</evidence>
<evidence type="ECO:0000256" key="3">
    <source>
        <dbReference type="ARBA" id="ARBA00046271"/>
    </source>
</evidence>